<name>A0A1F7UMD8_9BACT</name>
<accession>A0A1F7UMD8</accession>
<evidence type="ECO:0000313" key="2">
    <source>
        <dbReference type="Proteomes" id="UP000176598"/>
    </source>
</evidence>
<gene>
    <name evidence="1" type="ORF">A3F28_03645</name>
</gene>
<dbReference type="EMBL" id="MGEG01000014">
    <property type="protein sequence ID" value="OGL79419.1"/>
    <property type="molecule type" value="Genomic_DNA"/>
</dbReference>
<evidence type="ECO:0000313" key="1">
    <source>
        <dbReference type="EMBL" id="OGL79419.1"/>
    </source>
</evidence>
<sequence>MGQFIATHTAFVEGGRKIGEKIAQLSSVEKVHAGPMTGRASHRPRIVLKSNDTTLEFVLGANDGHQSFFVHPREGVSMESLRRDVIEYCGTLSGYELSIPENGHETAPQDVAPKGRQEMVTVRYQFKLTLDEAERLIQAIDLWKGLPEELPSGAREQLGINLLTSLRNHGYFESRGYGRAASTTSDIGKFTATQFVVFNRQGKFKERFEEREEAC</sequence>
<proteinExistence type="predicted"/>
<dbReference type="Proteomes" id="UP000176598">
    <property type="component" value="Unassembled WGS sequence"/>
</dbReference>
<dbReference type="AlphaFoldDB" id="A0A1F7UMD8"/>
<reference evidence="1 2" key="1">
    <citation type="journal article" date="2016" name="Nat. Commun.">
        <title>Thousands of microbial genomes shed light on interconnected biogeochemical processes in an aquifer system.</title>
        <authorList>
            <person name="Anantharaman K."/>
            <person name="Brown C.T."/>
            <person name="Hug L.A."/>
            <person name="Sharon I."/>
            <person name="Castelle C.J."/>
            <person name="Probst A.J."/>
            <person name="Thomas B.C."/>
            <person name="Singh A."/>
            <person name="Wilkins M.J."/>
            <person name="Karaoz U."/>
            <person name="Brodie E.L."/>
            <person name="Williams K.H."/>
            <person name="Hubbard S.S."/>
            <person name="Banfield J.F."/>
        </authorList>
    </citation>
    <scope>NUCLEOTIDE SEQUENCE [LARGE SCALE GENOMIC DNA]</scope>
</reference>
<organism evidence="1 2">
    <name type="scientific">Candidatus Uhrbacteria bacterium RIFCSPHIGHO2_12_FULL_57_11</name>
    <dbReference type="NCBI Taxonomy" id="1802398"/>
    <lineage>
        <taxon>Bacteria</taxon>
        <taxon>Candidatus Uhriibacteriota</taxon>
    </lineage>
</organism>
<protein>
    <submittedName>
        <fullName evidence="1">Uncharacterized protein</fullName>
    </submittedName>
</protein>
<comment type="caution">
    <text evidence="1">The sequence shown here is derived from an EMBL/GenBank/DDBJ whole genome shotgun (WGS) entry which is preliminary data.</text>
</comment>